<dbReference type="InterPro" id="IPR013780">
    <property type="entry name" value="Glyco_hydro_b"/>
</dbReference>
<comment type="catalytic activity">
    <reaction evidence="1 16">
        <text>Endohydrolysis of (1-&gt;4)-alpha-D-glucosidic linkages in polysaccharides containing three or more (1-&gt;4)-alpha-linked D-glucose units.</text>
        <dbReference type="EC" id="3.2.1.1"/>
    </reaction>
</comment>
<feature type="binding site" evidence="14">
    <location>
        <position position="209"/>
    </location>
    <ligand>
        <name>substrate</name>
    </ligand>
</feature>
<dbReference type="CDD" id="cd11319">
    <property type="entry name" value="AmyAc_euk_AmyA"/>
    <property type="match status" value="1"/>
</dbReference>
<dbReference type="AlphaFoldDB" id="A0A0A1TCW8"/>
<keyword evidence="8 16" id="KW-0119">Carbohydrate metabolism</keyword>
<feature type="binding site" evidence="12">
    <location>
        <position position="215"/>
    </location>
    <ligand>
        <name>Ca(2+)</name>
        <dbReference type="ChEBI" id="CHEBI:29108"/>
        <label>1</label>
    </ligand>
</feature>
<dbReference type="Proteomes" id="UP000039046">
    <property type="component" value="Unassembled WGS sequence"/>
</dbReference>
<evidence type="ECO:0000256" key="6">
    <source>
        <dbReference type="ARBA" id="ARBA00022801"/>
    </source>
</evidence>
<keyword evidence="20" id="KW-1185">Reference proteome</keyword>
<dbReference type="PANTHER" id="PTHR10357">
    <property type="entry name" value="ALPHA-AMYLASE FAMILY MEMBER"/>
    <property type="match status" value="1"/>
</dbReference>
<dbReference type="STRING" id="1531966.A0A0A1TCW8"/>
<dbReference type="InterPro" id="IPR006047">
    <property type="entry name" value="GH13_cat_dom"/>
</dbReference>
<dbReference type="EC" id="3.2.1.1" evidence="4 16"/>
<feature type="active site" description="Proton donor" evidence="10">
    <location>
        <position position="235"/>
    </location>
</feature>
<feature type="binding site" evidence="14">
    <location>
        <position position="301"/>
    </location>
    <ligand>
        <name>substrate</name>
    </ligand>
</feature>
<dbReference type="InterPro" id="IPR013777">
    <property type="entry name" value="A-amylase-like"/>
</dbReference>
<gene>
    <name evidence="19" type="ORF">VHEMI03239</name>
</gene>
<feature type="binding site" evidence="12">
    <location>
        <position position="171"/>
    </location>
    <ligand>
        <name>Ca(2+)</name>
        <dbReference type="ChEBI" id="CHEBI:29108"/>
        <label>1</label>
    </ligand>
</feature>
<feature type="disulfide bond" evidence="13">
    <location>
        <begin position="160"/>
        <end position="173"/>
    </location>
</feature>
<evidence type="ECO:0000256" key="13">
    <source>
        <dbReference type="PIRSR" id="PIRSR001024-4"/>
    </source>
</evidence>
<name>A0A0A1TCW8_9HYPO</name>
<feature type="binding site" evidence="14">
    <location>
        <position position="136"/>
    </location>
    <ligand>
        <name>substrate</name>
    </ligand>
</feature>
<feature type="binding site" evidence="14">
    <location>
        <position position="97"/>
    </location>
    <ligand>
        <name>substrate</name>
    </ligand>
</feature>
<dbReference type="Gene3D" id="2.60.40.1180">
    <property type="entry name" value="Golgi alpha-mannosidase II"/>
    <property type="match status" value="1"/>
</dbReference>
<evidence type="ECO:0000256" key="17">
    <source>
        <dbReference type="SAM" id="SignalP"/>
    </source>
</evidence>
<dbReference type="PIRSF" id="PIRSF001024">
    <property type="entry name" value="Alph-amyl_fung"/>
    <property type="match status" value="1"/>
</dbReference>
<evidence type="ECO:0000256" key="1">
    <source>
        <dbReference type="ARBA" id="ARBA00000548"/>
    </source>
</evidence>
<dbReference type="SUPFAM" id="SSF51011">
    <property type="entry name" value="Glycosyl hydrolase domain"/>
    <property type="match status" value="1"/>
</dbReference>
<dbReference type="InterPro" id="IPR006046">
    <property type="entry name" value="Alpha_amylase"/>
</dbReference>
<dbReference type="PANTHER" id="PTHR10357:SF212">
    <property type="entry name" value="ALPHA-AMYLASE"/>
    <property type="match status" value="1"/>
</dbReference>
<evidence type="ECO:0000256" key="15">
    <source>
        <dbReference type="RuleBase" id="RU003615"/>
    </source>
</evidence>
<evidence type="ECO:0000256" key="11">
    <source>
        <dbReference type="PIRSR" id="PIRSR001024-2"/>
    </source>
</evidence>
<evidence type="ECO:0000256" key="10">
    <source>
        <dbReference type="PIRSR" id="PIRSR001024-1"/>
    </source>
</evidence>
<evidence type="ECO:0000256" key="8">
    <source>
        <dbReference type="ARBA" id="ARBA00023277"/>
    </source>
</evidence>
<feature type="binding site" evidence="12">
    <location>
        <position position="135"/>
    </location>
    <ligand>
        <name>Ca(2+)</name>
        <dbReference type="ChEBI" id="CHEBI:29108"/>
        <label>1</label>
    </ligand>
</feature>
<organism evidence="19 20">
    <name type="scientific">[Torrubiella] hemipterigena</name>
    <dbReference type="NCBI Taxonomy" id="1531966"/>
    <lineage>
        <taxon>Eukaryota</taxon>
        <taxon>Fungi</taxon>
        <taxon>Dikarya</taxon>
        <taxon>Ascomycota</taxon>
        <taxon>Pezizomycotina</taxon>
        <taxon>Sordariomycetes</taxon>
        <taxon>Hypocreomycetidae</taxon>
        <taxon>Hypocreales</taxon>
        <taxon>Clavicipitaceae</taxon>
        <taxon>Clavicipitaceae incertae sedis</taxon>
        <taxon>'Torrubiella' clade</taxon>
    </lineage>
</organism>
<dbReference type="OrthoDB" id="204980at2759"/>
<evidence type="ECO:0000256" key="16">
    <source>
        <dbReference type="RuleBase" id="RU361134"/>
    </source>
</evidence>
<keyword evidence="17" id="KW-0732">Signal</keyword>
<keyword evidence="6 16" id="KW-0378">Hydrolase</keyword>
<accession>A0A0A1TCW8</accession>
<dbReference type="FunFam" id="3.20.20.80:FF:000120">
    <property type="entry name" value="Alpha-amylase A"/>
    <property type="match status" value="1"/>
</dbReference>
<evidence type="ECO:0000256" key="12">
    <source>
        <dbReference type="PIRSR" id="PIRSR001024-3"/>
    </source>
</evidence>
<feature type="binding site" evidence="12">
    <location>
        <position position="180"/>
    </location>
    <ligand>
        <name>Ca(2+)</name>
        <dbReference type="ChEBI" id="CHEBI:29108"/>
        <label>1</label>
    </ligand>
</feature>
<comment type="similarity">
    <text evidence="3 15">Belongs to the glycosyl hydrolase 13 family.</text>
</comment>
<evidence type="ECO:0000256" key="5">
    <source>
        <dbReference type="ARBA" id="ARBA00022723"/>
    </source>
</evidence>
<feature type="binding site" evidence="12">
    <location>
        <position position="235"/>
    </location>
    <ligand>
        <name>Ca(2+)</name>
        <dbReference type="ChEBI" id="CHEBI:29108"/>
        <label>2</label>
    </ligand>
</feature>
<feature type="active site" description="Nucleophile" evidence="10">
    <location>
        <position position="211"/>
    </location>
</feature>
<feature type="signal peptide" evidence="17">
    <location>
        <begin position="1"/>
        <end position="20"/>
    </location>
</feature>
<feature type="binding site" evidence="12">
    <location>
        <position position="211"/>
    </location>
    <ligand>
        <name>Ca(2+)</name>
        <dbReference type="ChEBI" id="CHEBI:29108"/>
        <label>2</label>
    </ligand>
</feature>
<evidence type="ECO:0000313" key="20">
    <source>
        <dbReference type="Proteomes" id="UP000039046"/>
    </source>
</evidence>
<feature type="chain" id="PRO_5001979525" description="Alpha-amylase" evidence="17">
    <location>
        <begin position="21"/>
        <end position="461"/>
    </location>
</feature>
<keyword evidence="9 16" id="KW-0326">Glycosidase</keyword>
<evidence type="ECO:0000256" key="7">
    <source>
        <dbReference type="ARBA" id="ARBA00022837"/>
    </source>
</evidence>
<feature type="binding site" evidence="14">
    <location>
        <position position="239"/>
    </location>
    <ligand>
        <name>substrate</name>
    </ligand>
</feature>
<protein>
    <recommendedName>
        <fullName evidence="4 16">Alpha-amylase</fullName>
        <ecNumber evidence="4 16">3.2.1.1</ecNumber>
    </recommendedName>
</protein>
<keyword evidence="7 12" id="KW-0106">Calcium</keyword>
<evidence type="ECO:0000256" key="4">
    <source>
        <dbReference type="ARBA" id="ARBA00012595"/>
    </source>
</evidence>
<dbReference type="Pfam" id="PF00128">
    <property type="entry name" value="Alpha-amylase"/>
    <property type="match status" value="2"/>
</dbReference>
<dbReference type="SUPFAM" id="SSF51445">
    <property type="entry name" value="(Trans)glycosidases"/>
    <property type="match status" value="1"/>
</dbReference>
<evidence type="ECO:0000256" key="14">
    <source>
        <dbReference type="PIRSR" id="PIRSR001024-5"/>
    </source>
</evidence>
<comment type="cofactor">
    <cofactor evidence="2">
        <name>Ca(2+)</name>
        <dbReference type="ChEBI" id="CHEBI:29108"/>
    </cofactor>
</comment>
<dbReference type="GO" id="GO:0004556">
    <property type="term" value="F:alpha-amylase activity"/>
    <property type="evidence" value="ECO:0007669"/>
    <property type="project" value="UniProtKB-UniRule"/>
</dbReference>
<keyword evidence="5 12" id="KW-0479">Metal-binding</keyword>
<dbReference type="HOGENOM" id="CLU_006462_7_2_1"/>
<evidence type="ECO:0000256" key="2">
    <source>
        <dbReference type="ARBA" id="ARBA00001913"/>
    </source>
</evidence>
<evidence type="ECO:0000256" key="3">
    <source>
        <dbReference type="ARBA" id="ARBA00008061"/>
    </source>
</evidence>
<evidence type="ECO:0000313" key="19">
    <source>
        <dbReference type="EMBL" id="CEJ83729.1"/>
    </source>
</evidence>
<dbReference type="PRINTS" id="PR00110">
    <property type="entry name" value="ALPHAAMYLASE"/>
</dbReference>
<feature type="binding site" evidence="14">
    <location>
        <position position="348"/>
    </location>
    <ligand>
        <name>substrate</name>
    </ligand>
</feature>
<evidence type="ECO:0000259" key="18">
    <source>
        <dbReference type="SMART" id="SM00642"/>
    </source>
</evidence>
<feature type="disulfide bond" evidence="13">
    <location>
        <begin position="51"/>
        <end position="58"/>
    </location>
</feature>
<keyword evidence="13" id="KW-1015">Disulfide bond</keyword>
<dbReference type="SMART" id="SM00642">
    <property type="entry name" value="Aamy"/>
    <property type="match status" value="1"/>
</dbReference>
<sequence length="461" mass="51636">MKLMYQPLLALLGLAGTVTSADTNAWKSRTIYFALTDRIARNANDGGGGSCGNLGNYCGGTFKGLESKLDYIKGMGFDAIWITPVVQNSPGGYHGYWAQDLYKVNSNYGSADDLKSLVNTAHSKSMFVMVDVVANHVGPSSIADDRPDPMNQDSSYHPACDIDYNNQSSIENCRIAGLPDVDTQDPKIRKVYQDWVKWLVNEYKFDGVRIDTVKHVEKDFWPPFALSAAVYTIGEVFSGDPNYLKGYADKMAGLLNYAIYYPLNRFYQQKGSSQDLVDMHNQFGSLVPDPTTMGTFLDNHDNERFLNQHNDISSLKNALTYVMLARGIPIVYYGIEQAFSGGGDPQNREDLWRSNYNTQSDMYKFLAKLGDVRRRFGGLPNNDHNHIFVEDTGYAWERADGKLLALTSNIGRGNSRQYCMYTQKNNWTWHDVFTGQAYTSDGNGRLCVTNSNGEPIIMSTQ</sequence>
<dbReference type="InterPro" id="IPR017853">
    <property type="entry name" value="GH"/>
</dbReference>
<dbReference type="GO" id="GO:0005509">
    <property type="term" value="F:calcium ion binding"/>
    <property type="evidence" value="ECO:0007669"/>
    <property type="project" value="InterPro"/>
</dbReference>
<proteinExistence type="inferred from homology"/>
<dbReference type="GO" id="GO:0005975">
    <property type="term" value="P:carbohydrate metabolic process"/>
    <property type="evidence" value="ECO:0007669"/>
    <property type="project" value="InterPro"/>
</dbReference>
<dbReference type="Gene3D" id="3.20.20.80">
    <property type="entry name" value="Glycosidases"/>
    <property type="match status" value="1"/>
</dbReference>
<dbReference type="EMBL" id="CDHN01000002">
    <property type="protein sequence ID" value="CEJ83729.1"/>
    <property type="molecule type" value="Genomic_DNA"/>
</dbReference>
<evidence type="ECO:0000256" key="9">
    <source>
        <dbReference type="ARBA" id="ARBA00023295"/>
    </source>
</evidence>
<feature type="domain" description="Glycosyl hydrolase family 13 catalytic" evidence="18">
    <location>
        <begin position="33"/>
        <end position="373"/>
    </location>
</feature>
<feature type="site" description="Transition state stabilizer" evidence="11">
    <location>
        <position position="301"/>
    </location>
</feature>
<reference evidence="19 20" key="1">
    <citation type="journal article" date="2015" name="Genome Announc.">
        <title>Draft Genome Sequence and Gene Annotation of the Entomopathogenic Fungus Verticillium hemipterigenum.</title>
        <authorList>
            <person name="Horn F."/>
            <person name="Habel A."/>
            <person name="Scharf D.H."/>
            <person name="Dworschak J."/>
            <person name="Brakhage A.A."/>
            <person name="Guthke R."/>
            <person name="Hertweck C."/>
            <person name="Linde J."/>
        </authorList>
    </citation>
    <scope>NUCLEOTIDE SEQUENCE [LARGE SCALE GENOMIC DNA]</scope>
</reference>